<name>A0A6A8AMR3_9HYPH</name>
<sequence length="78" mass="8777">MKAFKIAALIVLVSALCVFLGYQTATRTMDGSGLFYTCQDVGCLVVASYITGPLYSFGYFLVIGSIYLCWRRFVRWIQ</sequence>
<evidence type="ECO:0000256" key="1">
    <source>
        <dbReference type="SAM" id="Phobius"/>
    </source>
</evidence>
<dbReference type="RefSeq" id="WP_153360291.1">
    <property type="nucleotide sequence ID" value="NZ_JAYKOO010000004.1"/>
</dbReference>
<evidence type="ECO:0000313" key="2">
    <source>
        <dbReference type="EMBL" id="MQY50031.1"/>
    </source>
</evidence>
<keyword evidence="1" id="KW-0472">Membrane</keyword>
<comment type="caution">
    <text evidence="2">The sequence shown here is derived from an EMBL/GenBank/DDBJ whole genome shotgun (WGS) entry which is preliminary data.</text>
</comment>
<accession>A0A6A8AMR3</accession>
<dbReference type="Proteomes" id="UP000435138">
    <property type="component" value="Unassembled WGS sequence"/>
</dbReference>
<organism evidence="2 3">
    <name type="scientific">Endobacterium cereale</name>
    <dbReference type="NCBI Taxonomy" id="2663029"/>
    <lineage>
        <taxon>Bacteria</taxon>
        <taxon>Pseudomonadati</taxon>
        <taxon>Pseudomonadota</taxon>
        <taxon>Alphaproteobacteria</taxon>
        <taxon>Hyphomicrobiales</taxon>
        <taxon>Rhizobiaceae</taxon>
        <taxon>Endobacterium</taxon>
    </lineage>
</organism>
<dbReference type="EMBL" id="WIXI01000051">
    <property type="protein sequence ID" value="MQY50031.1"/>
    <property type="molecule type" value="Genomic_DNA"/>
</dbReference>
<keyword evidence="1" id="KW-1133">Transmembrane helix</keyword>
<feature type="transmembrane region" description="Helical" evidence="1">
    <location>
        <begin position="45"/>
        <end position="70"/>
    </location>
</feature>
<protein>
    <submittedName>
        <fullName evidence="2">Uncharacterized protein</fullName>
    </submittedName>
</protein>
<dbReference type="AlphaFoldDB" id="A0A6A8AMR3"/>
<keyword evidence="3" id="KW-1185">Reference proteome</keyword>
<reference evidence="2 3" key="1">
    <citation type="submission" date="2019-11" db="EMBL/GenBank/DDBJ databases">
        <title>Genome analysis of Rhizobacterium cereale a novel genus and species isolated from maize roots in North Spain.</title>
        <authorList>
            <person name="Menendez E."/>
            <person name="Flores-Felix J.D."/>
            <person name="Ramirez-Bahena M.-H."/>
            <person name="Igual J.M."/>
            <person name="Garcia-Fraile P."/>
            <person name="Peix A."/>
            <person name="Velazquez E."/>
        </authorList>
    </citation>
    <scope>NUCLEOTIDE SEQUENCE [LARGE SCALE GENOMIC DNA]</scope>
    <source>
        <strain evidence="2 3">RZME27</strain>
    </source>
</reference>
<gene>
    <name evidence="2" type="ORF">GAO09_28790</name>
</gene>
<evidence type="ECO:0000313" key="3">
    <source>
        <dbReference type="Proteomes" id="UP000435138"/>
    </source>
</evidence>
<keyword evidence="1" id="KW-0812">Transmembrane</keyword>
<proteinExistence type="predicted"/>